<dbReference type="RefSeq" id="WP_175394178.1">
    <property type="nucleotide sequence ID" value="NZ_JABMCB010000134.1"/>
</dbReference>
<proteinExistence type="predicted"/>
<gene>
    <name evidence="1" type="ORF">HP552_03020</name>
</gene>
<dbReference type="AlphaFoldDB" id="A0A7Y6EU20"/>
<evidence type="ECO:0000313" key="2">
    <source>
        <dbReference type="Proteomes" id="UP000526125"/>
    </source>
</evidence>
<keyword evidence="2" id="KW-1185">Reference proteome</keyword>
<sequence length="401" mass="43706">MNFVSSRADVSQFTLDEFLDAGKSFIPTTKDNKQLEKMVNLAERLGALDPEQGITGASYALKELFSGDGLSLVERFELPRSAINQIKKLPIKDQLVQLDKFLNKIGATNELIDAQSKTAMGQWRTAIGGVNRAFREMGTDALTSIKPMLAEFNNWIKGPQFTALKTWGVDAFSGLVEGAVKSVREATSYIQSHFINNPKFQKLPDISSKIKFVFDDLMQNFRDWYSGGGANKIKTMASNIVDTLGMALKASRPLLEAATEIGRKVGASILEGIWSNSGIEEFFSIDMKSVANRKLTGTDMMQIAAEYGGDKTPGGVKAGMVAMGVTPKGHSGGLDRVPYSGYTARLHQDEMVLTSQEARDYRESSNGKSAPTIMITGNTFNVRKDSDIEAIAGVLAARLAM</sequence>
<accession>A0A7Y6EU20</accession>
<protein>
    <recommendedName>
        <fullName evidence="3">Phage tail tape measure protein</fullName>
    </recommendedName>
</protein>
<name>A0A7Y6EU20_9BACL</name>
<evidence type="ECO:0000313" key="1">
    <source>
        <dbReference type="EMBL" id="NUU74244.1"/>
    </source>
</evidence>
<evidence type="ECO:0008006" key="3">
    <source>
        <dbReference type="Google" id="ProtNLM"/>
    </source>
</evidence>
<dbReference type="Proteomes" id="UP000526125">
    <property type="component" value="Unassembled WGS sequence"/>
</dbReference>
<dbReference type="EMBL" id="JABMCB010000134">
    <property type="protein sequence ID" value="NUU74244.1"/>
    <property type="molecule type" value="Genomic_DNA"/>
</dbReference>
<organism evidence="1 2">
    <name type="scientific">Paenibacillus xylanilyticus</name>
    <dbReference type="NCBI Taxonomy" id="248903"/>
    <lineage>
        <taxon>Bacteria</taxon>
        <taxon>Bacillati</taxon>
        <taxon>Bacillota</taxon>
        <taxon>Bacilli</taxon>
        <taxon>Bacillales</taxon>
        <taxon>Paenibacillaceae</taxon>
        <taxon>Paenibacillus</taxon>
    </lineage>
</organism>
<reference evidence="1 2" key="1">
    <citation type="submission" date="2020-05" db="EMBL/GenBank/DDBJ databases">
        <title>Genome Sequencing of Type Strains.</title>
        <authorList>
            <person name="Lemaire J.F."/>
            <person name="Inderbitzin P."/>
            <person name="Gregorio O.A."/>
            <person name="Collins S.B."/>
            <person name="Wespe N."/>
            <person name="Knight-Connoni V."/>
        </authorList>
    </citation>
    <scope>NUCLEOTIDE SEQUENCE [LARGE SCALE GENOMIC DNA]</scope>
    <source>
        <strain evidence="1 2">LMG 21957</strain>
    </source>
</reference>
<comment type="caution">
    <text evidence="1">The sequence shown here is derived from an EMBL/GenBank/DDBJ whole genome shotgun (WGS) entry which is preliminary data.</text>
</comment>